<dbReference type="PROSITE" id="PS51272">
    <property type="entry name" value="SLH"/>
    <property type="match status" value="2"/>
</dbReference>
<dbReference type="InterPro" id="IPR001119">
    <property type="entry name" value="SLH_dom"/>
</dbReference>
<proteinExistence type="predicted"/>
<reference evidence="2" key="1">
    <citation type="submission" date="2019-08" db="EMBL/GenBank/DDBJ databases">
        <authorList>
            <person name="Kucharzyk K."/>
            <person name="Murdoch R.W."/>
            <person name="Higgins S."/>
            <person name="Loffler F."/>
        </authorList>
    </citation>
    <scope>NUCLEOTIDE SEQUENCE</scope>
</reference>
<protein>
    <recommendedName>
        <fullName evidence="1">SLH domain-containing protein</fullName>
    </recommendedName>
</protein>
<sequence length="344" mass="37644">MKRLGKLLLSITMTAMVLTSVPAVALAVSEQTGLISTISYTDVHGGWFEAWTTKYGYPDIFSSSDGCFHPDTSITRMEFARMLHKALDININYFAPTDIGDFFDDVKDSDAGAGALYDLAVCGIVDVQGSFRPTQALARGDMIHFIMNAFYYFVGSDYALPDIALPPFADDAEIGDAFRADVNRSAVLGLVNGRDNQMVCTTAEATRAEAVTVAGRLAELLENYRSNVLVKASAKESDGALHLTLSILNNTENTVTINHLNGQYFDFVILDKGGAELYRWSDDMYFTDALTSVEISPGEEKVYSTTVDKETYVLIKDKVETIKAYITGTSDDFSIEPGGYFVAL</sequence>
<name>A0A644WIF1_9ZZZZ</name>
<accession>A0A644WIF1</accession>
<comment type="caution">
    <text evidence="2">The sequence shown here is derived from an EMBL/GenBank/DDBJ whole genome shotgun (WGS) entry which is preliminary data.</text>
</comment>
<organism evidence="2">
    <name type="scientific">bioreactor metagenome</name>
    <dbReference type="NCBI Taxonomy" id="1076179"/>
    <lineage>
        <taxon>unclassified sequences</taxon>
        <taxon>metagenomes</taxon>
        <taxon>ecological metagenomes</taxon>
    </lineage>
</organism>
<dbReference type="Pfam" id="PF12690">
    <property type="entry name" value="BsuPI"/>
    <property type="match status" value="1"/>
</dbReference>
<dbReference type="InterPro" id="IPR020481">
    <property type="entry name" value="Intracell_prot_inh_BsuPI"/>
</dbReference>
<evidence type="ECO:0000259" key="1">
    <source>
        <dbReference type="PROSITE" id="PS51272"/>
    </source>
</evidence>
<feature type="domain" description="SLH" evidence="1">
    <location>
        <begin position="165"/>
        <end position="228"/>
    </location>
</feature>
<evidence type="ECO:0000313" key="2">
    <source>
        <dbReference type="EMBL" id="MPM03542.1"/>
    </source>
</evidence>
<dbReference type="EMBL" id="VSSQ01000962">
    <property type="protein sequence ID" value="MPM03542.1"/>
    <property type="molecule type" value="Genomic_DNA"/>
</dbReference>
<gene>
    <name evidence="2" type="ORF">SDC9_49809</name>
</gene>
<feature type="domain" description="SLH" evidence="1">
    <location>
        <begin position="26"/>
        <end position="97"/>
    </location>
</feature>
<dbReference type="Gene3D" id="2.60.40.2360">
    <property type="entry name" value="Intracellular proteinase inhibitor BsuPI"/>
    <property type="match status" value="1"/>
</dbReference>
<dbReference type="AlphaFoldDB" id="A0A644WIF1"/>
<dbReference type="InterPro" id="IPR038144">
    <property type="entry name" value="IPI"/>
</dbReference>